<reference evidence="5" key="1">
    <citation type="submission" date="2023-08" db="EMBL/GenBank/DDBJ databases">
        <title>A de novo genome assembly of Solanum verrucosum Schlechtendal, a Mexican diploid species geographically isolated from the other diploid A-genome species in potato relatives.</title>
        <authorList>
            <person name="Hosaka K."/>
        </authorList>
    </citation>
    <scope>NUCLEOTIDE SEQUENCE</scope>
    <source>
        <tissue evidence="5">Young leaves</tissue>
    </source>
</reference>
<dbReference type="AlphaFoldDB" id="A0AAF0TWZ2"/>
<keyword evidence="3" id="KW-1133">Transmembrane helix</keyword>
<dbReference type="GO" id="GO:0045039">
    <property type="term" value="P:protein insertion into mitochondrial inner membrane"/>
    <property type="evidence" value="ECO:0007669"/>
    <property type="project" value="InterPro"/>
</dbReference>
<evidence type="ECO:0000256" key="4">
    <source>
        <dbReference type="ARBA" id="ARBA00023136"/>
    </source>
</evidence>
<evidence type="ECO:0000313" key="5">
    <source>
        <dbReference type="EMBL" id="WMV36277.1"/>
    </source>
</evidence>
<gene>
    <name evidence="5" type="ORF">MTR67_029662</name>
</gene>
<dbReference type="GO" id="GO:0008320">
    <property type="term" value="F:protein transmembrane transporter activity"/>
    <property type="evidence" value="ECO:0007669"/>
    <property type="project" value="TreeGrafter"/>
</dbReference>
<dbReference type="Proteomes" id="UP001234989">
    <property type="component" value="Chromosome 6"/>
</dbReference>
<dbReference type="GO" id="GO:0030943">
    <property type="term" value="F:mitochondrion targeting sequence binding"/>
    <property type="evidence" value="ECO:0007669"/>
    <property type="project" value="TreeGrafter"/>
</dbReference>
<keyword evidence="2" id="KW-0812">Transmembrane</keyword>
<evidence type="ECO:0008006" key="7">
    <source>
        <dbReference type="Google" id="ProtNLM"/>
    </source>
</evidence>
<dbReference type="InterPro" id="IPR039175">
    <property type="entry name" value="TIM22"/>
</dbReference>
<dbReference type="EMBL" id="CP133617">
    <property type="protein sequence ID" value="WMV36277.1"/>
    <property type="molecule type" value="Genomic_DNA"/>
</dbReference>
<accession>A0AAF0TWZ2</accession>
<comment type="subcellular location">
    <subcellularLocation>
        <location evidence="1">Membrane</location>
        <topology evidence="1">Multi-pass membrane protein</topology>
    </subcellularLocation>
</comment>
<protein>
    <recommendedName>
        <fullName evidence="7">Protein translocase</fullName>
    </recommendedName>
</protein>
<dbReference type="Pfam" id="PF02466">
    <property type="entry name" value="Tim17"/>
    <property type="match status" value="1"/>
</dbReference>
<sequence length="198" mass="21670">MLFLKISVYSKEASERPSRLVLVLPEGHLKAEREMEVDIADDVPCSSIAVDSVIRMGTVIYSSCSSSLYEIQLFLNLLLLQAGLIWGSCSGPYDANKLGLAGIHRASFIAKSVGRLGFQWDHYDLMSIHSSFIGMFAAIFSSTRCGFQRYRRRNDWVNVLTAGVVAGAAFGAGTRNWKQVAGATGLVCLLCHVAEDSR</sequence>
<dbReference type="PANTHER" id="PTHR14110:SF5">
    <property type="entry name" value="OUTER ENVELOPE PORE PROTEIN 16-4, CHLOROPLASTIC"/>
    <property type="match status" value="1"/>
</dbReference>
<organism evidence="5 6">
    <name type="scientific">Solanum verrucosum</name>
    <dbReference type="NCBI Taxonomy" id="315347"/>
    <lineage>
        <taxon>Eukaryota</taxon>
        <taxon>Viridiplantae</taxon>
        <taxon>Streptophyta</taxon>
        <taxon>Embryophyta</taxon>
        <taxon>Tracheophyta</taxon>
        <taxon>Spermatophyta</taxon>
        <taxon>Magnoliopsida</taxon>
        <taxon>eudicotyledons</taxon>
        <taxon>Gunneridae</taxon>
        <taxon>Pentapetalae</taxon>
        <taxon>asterids</taxon>
        <taxon>lamiids</taxon>
        <taxon>Solanales</taxon>
        <taxon>Solanaceae</taxon>
        <taxon>Solanoideae</taxon>
        <taxon>Solaneae</taxon>
        <taxon>Solanum</taxon>
    </lineage>
</organism>
<dbReference type="GO" id="GO:0042721">
    <property type="term" value="C:TIM22 mitochondrial import inner membrane insertion complex"/>
    <property type="evidence" value="ECO:0007669"/>
    <property type="project" value="InterPro"/>
</dbReference>
<evidence type="ECO:0000256" key="2">
    <source>
        <dbReference type="ARBA" id="ARBA00022692"/>
    </source>
</evidence>
<keyword evidence="4" id="KW-0472">Membrane</keyword>
<evidence type="ECO:0000256" key="1">
    <source>
        <dbReference type="ARBA" id="ARBA00004141"/>
    </source>
</evidence>
<proteinExistence type="predicted"/>
<evidence type="ECO:0000256" key="3">
    <source>
        <dbReference type="ARBA" id="ARBA00022989"/>
    </source>
</evidence>
<name>A0AAF0TWZ2_SOLVR</name>
<keyword evidence="6" id="KW-1185">Reference proteome</keyword>
<dbReference type="PANTHER" id="PTHR14110">
    <property type="entry name" value="MITOCHONDRIAL IMPORT INNER MEMBRANE TRANSLOCASE SUBUNIT TIM22"/>
    <property type="match status" value="1"/>
</dbReference>
<evidence type="ECO:0000313" key="6">
    <source>
        <dbReference type="Proteomes" id="UP001234989"/>
    </source>
</evidence>